<keyword evidence="4" id="KW-0560">Oxidoreductase</keyword>
<dbReference type="EMBL" id="CAICTM010000898">
    <property type="protein sequence ID" value="CAB9518019.1"/>
    <property type="molecule type" value="Genomic_DNA"/>
</dbReference>
<evidence type="ECO:0000256" key="3">
    <source>
        <dbReference type="ARBA" id="ARBA00022989"/>
    </source>
</evidence>
<evidence type="ECO:0000313" key="9">
    <source>
        <dbReference type="EMBL" id="CAB9518019.1"/>
    </source>
</evidence>
<feature type="compositionally biased region" description="Polar residues" evidence="6">
    <location>
        <begin position="25"/>
        <end position="49"/>
    </location>
</feature>
<keyword evidence="10" id="KW-1185">Reference proteome</keyword>
<dbReference type="InterPro" id="IPR013130">
    <property type="entry name" value="Fe3_Rdtase_TM_dom"/>
</dbReference>
<dbReference type="InterPro" id="IPR018247">
    <property type="entry name" value="EF_Hand_1_Ca_BS"/>
</dbReference>
<protein>
    <submittedName>
        <fullName evidence="9">Generating NADPH oxidase heavy chain subunit</fullName>
    </submittedName>
</protein>
<keyword evidence="3 7" id="KW-1133">Transmembrane helix</keyword>
<dbReference type="Proteomes" id="UP001153069">
    <property type="component" value="Unassembled WGS sequence"/>
</dbReference>
<name>A0A9N8ED17_9STRA</name>
<evidence type="ECO:0000313" key="10">
    <source>
        <dbReference type="Proteomes" id="UP001153069"/>
    </source>
</evidence>
<dbReference type="Gene3D" id="2.40.30.10">
    <property type="entry name" value="Translation factors"/>
    <property type="match status" value="1"/>
</dbReference>
<feature type="region of interest" description="Disordered" evidence="6">
    <location>
        <begin position="25"/>
        <end position="54"/>
    </location>
</feature>
<feature type="transmembrane region" description="Helical" evidence="7">
    <location>
        <begin position="212"/>
        <end position="234"/>
    </location>
</feature>
<dbReference type="SUPFAM" id="SSF63380">
    <property type="entry name" value="Riboflavin synthase domain-like"/>
    <property type="match status" value="1"/>
</dbReference>
<proteinExistence type="predicted"/>
<comment type="caution">
    <text evidence="9">The sequence shown here is derived from an EMBL/GenBank/DDBJ whole genome shotgun (WGS) entry which is preliminary data.</text>
</comment>
<dbReference type="CDD" id="cd06186">
    <property type="entry name" value="NOX_Duox_like_FAD_NADP"/>
    <property type="match status" value="1"/>
</dbReference>
<evidence type="ECO:0000256" key="6">
    <source>
        <dbReference type="SAM" id="MobiDB-lite"/>
    </source>
</evidence>
<dbReference type="Pfam" id="PF01794">
    <property type="entry name" value="Ferric_reduct"/>
    <property type="match status" value="1"/>
</dbReference>
<reference evidence="9" key="1">
    <citation type="submission" date="2020-06" db="EMBL/GenBank/DDBJ databases">
        <authorList>
            <consortium name="Plant Systems Biology data submission"/>
        </authorList>
    </citation>
    <scope>NUCLEOTIDE SEQUENCE</scope>
    <source>
        <strain evidence="9">D6</strain>
    </source>
</reference>
<dbReference type="InterPro" id="IPR013112">
    <property type="entry name" value="FAD-bd_8"/>
</dbReference>
<dbReference type="PANTHER" id="PTHR11972">
    <property type="entry name" value="NADPH OXIDASE"/>
    <property type="match status" value="1"/>
</dbReference>
<feature type="transmembrane region" description="Helical" evidence="7">
    <location>
        <begin position="579"/>
        <end position="603"/>
    </location>
</feature>
<keyword evidence="5 7" id="KW-0472">Membrane</keyword>
<dbReference type="SUPFAM" id="SSF52343">
    <property type="entry name" value="Ferredoxin reductase-like, C-terminal NADP-linked domain"/>
    <property type="match status" value="1"/>
</dbReference>
<feature type="domain" description="FAD-binding FR-type" evidence="8">
    <location>
        <begin position="333"/>
        <end position="445"/>
    </location>
</feature>
<dbReference type="Pfam" id="PF08022">
    <property type="entry name" value="FAD_binding_8"/>
    <property type="match status" value="1"/>
</dbReference>
<dbReference type="PROSITE" id="PS51384">
    <property type="entry name" value="FAD_FR"/>
    <property type="match status" value="1"/>
</dbReference>
<sequence>MSPLKKRISGAEFFDDESIAVEVLSSTKEQQSFGTSTPSRQSIRSSNASGGDLMPLDMFPDERSIESDFGSQWTGDGYDGSKEEDEQTERDIFEKARQYLSPGPIVRYMIYLYGERKLLTFFCAHFMCSMVIFAHFFLIKFDQKAAAVPEGAPFYWWKRIVPPIEFGTMHAVLFQMALIPLTMCRYTIAGLSESVVNSVVPLNRMIRLHIHLGYTICILLVLSTILFFIFFGTLCANGEEAICAKLTSEIMCTGYGIFASILILLGTSYFRNRIPYEVFYGVHHLVFIMYAITIAHTLDDKQRNHEANRSQTFKWFSATLLYYFCDRAAMYLNHRYKAGLVSSSTIEGGNGSRMIILRLRRPALFDFKPGQYAFLRIPSIDQQWHPYSIASGASSSQLEFYVEVMKNGSWTDSLWRLLDGDGDSGFSKRQIDVDILGPCGTSLAKTEDFSHALAIGTGTGIVPILSLYKQHVRQLLRLDPWSHFQDLENHSKKIVAAERALAARKGSLALRAANACVALCKRRPDILDAATNAAVGPDDSLATVIARKIQMHERRLRWKDVRASKQRLKSQAFQATRSIYGVVLLALLPAIGVFVIGMTISVNTSSANQRDAIKLVLQASTFVFQVIFAFTTICIWDFNDLLAYTDTVTCLIAPFADWYWWLQYDNNDTGKLTPSDVTTFCLLTGYMTARLWSRAVKPHNKSWRKSVSTDVIGGAMEGLDIVWVSRSASLVSELMPDINSIWDSLAEQWGRENASKVCKISVYVTDEDETACELLRKELSSTQLFEDGAIRFGRPNFDQLIEDHTIRMICTRKKSYSLLAFCGSQDVAEELQRSKVSNDMVTAITGQNNAHQMEFVSESYGGSKREKKTGKETSGQPEEEKAEGLTTRTFTSYCPPSSRKYLI</sequence>
<feature type="transmembrane region" description="Helical" evidence="7">
    <location>
        <begin position="118"/>
        <end position="139"/>
    </location>
</feature>
<gene>
    <name evidence="9" type="ORF">SEMRO_900_G217830.1</name>
</gene>
<feature type="compositionally biased region" description="Polar residues" evidence="6">
    <location>
        <begin position="886"/>
        <end position="895"/>
    </location>
</feature>
<evidence type="ECO:0000256" key="1">
    <source>
        <dbReference type="ARBA" id="ARBA00004141"/>
    </source>
</evidence>
<keyword evidence="2 7" id="KW-0812">Transmembrane</keyword>
<feature type="transmembrane region" description="Helical" evidence="7">
    <location>
        <begin position="172"/>
        <end position="191"/>
    </location>
</feature>
<evidence type="ECO:0000256" key="7">
    <source>
        <dbReference type="SAM" id="Phobius"/>
    </source>
</evidence>
<evidence type="ECO:0000259" key="8">
    <source>
        <dbReference type="PROSITE" id="PS51384"/>
    </source>
</evidence>
<dbReference type="InterPro" id="IPR039261">
    <property type="entry name" value="FNR_nucleotide-bd"/>
</dbReference>
<dbReference type="InterPro" id="IPR017938">
    <property type="entry name" value="Riboflavin_synthase-like_b-brl"/>
</dbReference>
<dbReference type="InterPro" id="IPR050369">
    <property type="entry name" value="RBOH/FRE"/>
</dbReference>
<feature type="region of interest" description="Disordered" evidence="6">
    <location>
        <begin position="858"/>
        <end position="903"/>
    </location>
</feature>
<organism evidence="9 10">
    <name type="scientific">Seminavis robusta</name>
    <dbReference type="NCBI Taxonomy" id="568900"/>
    <lineage>
        <taxon>Eukaryota</taxon>
        <taxon>Sar</taxon>
        <taxon>Stramenopiles</taxon>
        <taxon>Ochrophyta</taxon>
        <taxon>Bacillariophyta</taxon>
        <taxon>Bacillariophyceae</taxon>
        <taxon>Bacillariophycidae</taxon>
        <taxon>Naviculales</taxon>
        <taxon>Naviculaceae</taxon>
        <taxon>Seminavis</taxon>
    </lineage>
</organism>
<feature type="transmembrane region" description="Helical" evidence="7">
    <location>
        <begin position="278"/>
        <end position="298"/>
    </location>
</feature>
<evidence type="ECO:0000256" key="2">
    <source>
        <dbReference type="ARBA" id="ARBA00022692"/>
    </source>
</evidence>
<dbReference type="Gene3D" id="3.40.50.80">
    <property type="entry name" value="Nucleotide-binding domain of ferredoxin-NADP reductase (FNR) module"/>
    <property type="match status" value="1"/>
</dbReference>
<evidence type="ECO:0000256" key="5">
    <source>
        <dbReference type="ARBA" id="ARBA00023136"/>
    </source>
</evidence>
<feature type="transmembrane region" description="Helical" evidence="7">
    <location>
        <begin position="246"/>
        <end position="266"/>
    </location>
</feature>
<dbReference type="GO" id="GO:0016491">
    <property type="term" value="F:oxidoreductase activity"/>
    <property type="evidence" value="ECO:0007669"/>
    <property type="project" value="UniProtKB-KW"/>
</dbReference>
<accession>A0A9N8ED17</accession>
<feature type="transmembrane region" description="Helical" evidence="7">
    <location>
        <begin position="615"/>
        <end position="638"/>
    </location>
</feature>
<dbReference type="OrthoDB" id="43484at2759"/>
<dbReference type="PROSITE" id="PS00018">
    <property type="entry name" value="EF_HAND_1"/>
    <property type="match status" value="1"/>
</dbReference>
<comment type="subcellular location">
    <subcellularLocation>
        <location evidence="1">Membrane</location>
        <topology evidence="1">Multi-pass membrane protein</topology>
    </subcellularLocation>
</comment>
<evidence type="ECO:0000256" key="4">
    <source>
        <dbReference type="ARBA" id="ARBA00023002"/>
    </source>
</evidence>
<dbReference type="GO" id="GO:0005886">
    <property type="term" value="C:plasma membrane"/>
    <property type="evidence" value="ECO:0007669"/>
    <property type="project" value="TreeGrafter"/>
</dbReference>
<dbReference type="AlphaFoldDB" id="A0A9N8ED17"/>
<dbReference type="InterPro" id="IPR017927">
    <property type="entry name" value="FAD-bd_FR_type"/>
</dbReference>